<dbReference type="InterPro" id="IPR011009">
    <property type="entry name" value="Kinase-like_dom_sf"/>
</dbReference>
<dbReference type="InterPro" id="IPR000719">
    <property type="entry name" value="Prot_kinase_dom"/>
</dbReference>
<dbReference type="CDD" id="cd14066">
    <property type="entry name" value="STKc_IRAK"/>
    <property type="match status" value="1"/>
</dbReference>
<gene>
    <name evidence="11" type="ORF">Sango_2932800</name>
</gene>
<evidence type="ECO:0000256" key="4">
    <source>
        <dbReference type="ARBA" id="ARBA00022777"/>
    </source>
</evidence>
<feature type="domain" description="Protein kinase" evidence="10">
    <location>
        <begin position="90"/>
        <end position="376"/>
    </location>
</feature>
<dbReference type="Pfam" id="PF00069">
    <property type="entry name" value="Pkinase"/>
    <property type="match status" value="1"/>
</dbReference>
<accession>A0AAE1VVA0</accession>
<comment type="caution">
    <text evidence="11">The sequence shown here is derived from an EMBL/GenBank/DDBJ whole genome shotgun (WGS) entry which is preliminary data.</text>
</comment>
<dbReference type="PANTHER" id="PTHR47989">
    <property type="entry name" value="OS01G0750732 PROTEIN"/>
    <property type="match status" value="1"/>
</dbReference>
<keyword evidence="9" id="KW-1133">Transmembrane helix</keyword>
<dbReference type="InterPro" id="IPR008271">
    <property type="entry name" value="Ser/Thr_kinase_AS"/>
</dbReference>
<keyword evidence="9" id="KW-0472">Membrane</keyword>
<evidence type="ECO:0000259" key="10">
    <source>
        <dbReference type="PROSITE" id="PS50011"/>
    </source>
</evidence>
<keyword evidence="1 7" id="KW-0723">Serine/threonine-protein kinase</keyword>
<organism evidence="11 12">
    <name type="scientific">Sesamum angolense</name>
    <dbReference type="NCBI Taxonomy" id="2727404"/>
    <lineage>
        <taxon>Eukaryota</taxon>
        <taxon>Viridiplantae</taxon>
        <taxon>Streptophyta</taxon>
        <taxon>Embryophyta</taxon>
        <taxon>Tracheophyta</taxon>
        <taxon>Spermatophyta</taxon>
        <taxon>Magnoliopsida</taxon>
        <taxon>eudicotyledons</taxon>
        <taxon>Gunneridae</taxon>
        <taxon>Pentapetalae</taxon>
        <taxon>asterids</taxon>
        <taxon>lamiids</taxon>
        <taxon>Lamiales</taxon>
        <taxon>Pedaliaceae</taxon>
        <taxon>Sesamum</taxon>
    </lineage>
</organism>
<dbReference type="GO" id="GO:0005524">
    <property type="term" value="F:ATP binding"/>
    <property type="evidence" value="ECO:0007669"/>
    <property type="project" value="UniProtKB-UniRule"/>
</dbReference>
<dbReference type="PROSITE" id="PS00108">
    <property type="entry name" value="PROTEIN_KINASE_ST"/>
    <property type="match status" value="1"/>
</dbReference>
<dbReference type="PROSITE" id="PS50011">
    <property type="entry name" value="PROTEIN_KINASE_DOM"/>
    <property type="match status" value="1"/>
</dbReference>
<evidence type="ECO:0000256" key="8">
    <source>
        <dbReference type="SAM" id="MobiDB-lite"/>
    </source>
</evidence>
<dbReference type="Gene3D" id="1.10.510.10">
    <property type="entry name" value="Transferase(Phosphotransferase) domain 1"/>
    <property type="match status" value="1"/>
</dbReference>
<reference evidence="11" key="2">
    <citation type="journal article" date="2024" name="Plant">
        <title>Genomic evolution and insights into agronomic trait innovations of Sesamum species.</title>
        <authorList>
            <person name="Miao H."/>
            <person name="Wang L."/>
            <person name="Qu L."/>
            <person name="Liu H."/>
            <person name="Sun Y."/>
            <person name="Le M."/>
            <person name="Wang Q."/>
            <person name="Wei S."/>
            <person name="Zheng Y."/>
            <person name="Lin W."/>
            <person name="Duan Y."/>
            <person name="Cao H."/>
            <person name="Xiong S."/>
            <person name="Wang X."/>
            <person name="Wei L."/>
            <person name="Li C."/>
            <person name="Ma Q."/>
            <person name="Ju M."/>
            <person name="Zhao R."/>
            <person name="Li G."/>
            <person name="Mu C."/>
            <person name="Tian Q."/>
            <person name="Mei H."/>
            <person name="Zhang T."/>
            <person name="Gao T."/>
            <person name="Zhang H."/>
        </authorList>
    </citation>
    <scope>NUCLEOTIDE SEQUENCE</scope>
    <source>
        <strain evidence="11">K16</strain>
    </source>
</reference>
<evidence type="ECO:0000256" key="7">
    <source>
        <dbReference type="RuleBase" id="RU000304"/>
    </source>
</evidence>
<keyword evidence="9" id="KW-0812">Transmembrane</keyword>
<keyword evidence="12" id="KW-1185">Reference proteome</keyword>
<dbReference type="PROSITE" id="PS00107">
    <property type="entry name" value="PROTEIN_KINASE_ATP"/>
    <property type="match status" value="1"/>
</dbReference>
<feature type="transmembrane region" description="Helical" evidence="9">
    <location>
        <begin position="29"/>
        <end position="50"/>
    </location>
</feature>
<dbReference type="FunFam" id="1.10.510.10:FF:000095">
    <property type="entry name" value="protein STRUBBELIG-RECEPTOR FAMILY 8"/>
    <property type="match status" value="1"/>
</dbReference>
<protein>
    <submittedName>
        <fullName evidence="11">Receptor-like protein kinase THESEUS 1</fullName>
    </submittedName>
</protein>
<evidence type="ECO:0000313" key="11">
    <source>
        <dbReference type="EMBL" id="KAK4381802.1"/>
    </source>
</evidence>
<name>A0AAE1VVA0_9LAMI</name>
<evidence type="ECO:0000256" key="9">
    <source>
        <dbReference type="SAM" id="Phobius"/>
    </source>
</evidence>
<evidence type="ECO:0000256" key="1">
    <source>
        <dbReference type="ARBA" id="ARBA00022527"/>
    </source>
</evidence>
<dbReference type="Proteomes" id="UP001289374">
    <property type="component" value="Unassembled WGS sequence"/>
</dbReference>
<dbReference type="PANTHER" id="PTHR47989:SF61">
    <property type="entry name" value="PROTEIN KINASE DOMAIN-CONTAINING PROTEIN"/>
    <property type="match status" value="1"/>
</dbReference>
<feature type="compositionally biased region" description="Polar residues" evidence="8">
    <location>
        <begin position="1"/>
        <end position="14"/>
    </location>
</feature>
<evidence type="ECO:0000256" key="2">
    <source>
        <dbReference type="ARBA" id="ARBA00022679"/>
    </source>
</evidence>
<dbReference type="GO" id="GO:0004674">
    <property type="term" value="F:protein serine/threonine kinase activity"/>
    <property type="evidence" value="ECO:0007669"/>
    <property type="project" value="UniProtKB-KW"/>
</dbReference>
<evidence type="ECO:0000256" key="3">
    <source>
        <dbReference type="ARBA" id="ARBA00022741"/>
    </source>
</evidence>
<keyword evidence="11" id="KW-0675">Receptor</keyword>
<dbReference type="SUPFAM" id="SSF56112">
    <property type="entry name" value="Protein kinase-like (PK-like)"/>
    <property type="match status" value="1"/>
</dbReference>
<evidence type="ECO:0000256" key="5">
    <source>
        <dbReference type="ARBA" id="ARBA00022840"/>
    </source>
</evidence>
<reference evidence="11" key="1">
    <citation type="submission" date="2020-06" db="EMBL/GenBank/DDBJ databases">
        <authorList>
            <person name="Li T."/>
            <person name="Hu X."/>
            <person name="Zhang T."/>
            <person name="Song X."/>
            <person name="Zhang H."/>
            <person name="Dai N."/>
            <person name="Sheng W."/>
            <person name="Hou X."/>
            <person name="Wei L."/>
        </authorList>
    </citation>
    <scope>NUCLEOTIDE SEQUENCE</scope>
    <source>
        <strain evidence="11">K16</strain>
        <tissue evidence="11">Leaf</tissue>
    </source>
</reference>
<evidence type="ECO:0000313" key="12">
    <source>
        <dbReference type="Proteomes" id="UP001289374"/>
    </source>
</evidence>
<dbReference type="Gene3D" id="3.30.200.20">
    <property type="entry name" value="Phosphorylase Kinase, domain 1"/>
    <property type="match status" value="1"/>
</dbReference>
<sequence length="457" mass="50451">MSSGQAFSPTSAPPNLQHHRSSSSSSSPMLGGVVIAIVIVFVAGWLCFCFRRKLFANFSLWRRQKGKLDAAKMKLRRFRLEELQKATDNFSKSCLVGCGAFGNVYRGTFEAEGTLAIKKPHAESYTSTEEFRNEVKLLSKVKHDNLVGLVGFCEEIGPKAAKILVYEYVTNGSLLEYIMGRGGRSLTWRERVKIAIGAAKGIAHLHEGISPSIIHRDIKPSNILIGEGYEAKVSDFGLVRSGPVGDQSHVSSQVKGTPGYLDPAYCSSFHLTPFTDVYSFGVILLQLVAARPAVESSRNNASSHIIDWARPSIEKDSIEDILDTDLLIQGCNMQMMLKMGQLALRCVVKVPKKRPTMTQVWQELEAALKSVDDHFLPPQPLDEDSSTLMTSTTDQATSLRMNQLSSMDHDYSSSIVSIDGIGLERFHVDIDSMSFQSARLRCLETSISMDEGFSIIQ</sequence>
<keyword evidence="4 11" id="KW-0418">Kinase</keyword>
<keyword evidence="5 6" id="KW-0067">ATP-binding</keyword>
<feature type="region of interest" description="Disordered" evidence="8">
    <location>
        <begin position="1"/>
        <end position="27"/>
    </location>
</feature>
<dbReference type="AlphaFoldDB" id="A0AAE1VVA0"/>
<comment type="similarity">
    <text evidence="7">Belongs to the protein kinase superfamily.</text>
</comment>
<proteinExistence type="inferred from homology"/>
<keyword evidence="3 6" id="KW-0547">Nucleotide-binding</keyword>
<feature type="binding site" evidence="6">
    <location>
        <position position="119"/>
    </location>
    <ligand>
        <name>ATP</name>
        <dbReference type="ChEBI" id="CHEBI:30616"/>
    </ligand>
</feature>
<dbReference type="InterPro" id="IPR017441">
    <property type="entry name" value="Protein_kinase_ATP_BS"/>
</dbReference>
<evidence type="ECO:0000256" key="6">
    <source>
        <dbReference type="PROSITE-ProRule" id="PRU10141"/>
    </source>
</evidence>
<dbReference type="FunFam" id="3.30.200.20:FF:000466">
    <property type="entry name" value="Putative LRR receptor-like serine/threonine-protein kinase"/>
    <property type="match status" value="1"/>
</dbReference>
<keyword evidence="2" id="KW-0808">Transferase</keyword>
<dbReference type="SMART" id="SM00220">
    <property type="entry name" value="S_TKc"/>
    <property type="match status" value="1"/>
</dbReference>
<dbReference type="EMBL" id="JACGWL010000810">
    <property type="protein sequence ID" value="KAK4381802.1"/>
    <property type="molecule type" value="Genomic_DNA"/>
</dbReference>